<organism evidence="3 4">
    <name type="scientific">Rubroshorea leprosula</name>
    <dbReference type="NCBI Taxonomy" id="152421"/>
    <lineage>
        <taxon>Eukaryota</taxon>
        <taxon>Viridiplantae</taxon>
        <taxon>Streptophyta</taxon>
        <taxon>Embryophyta</taxon>
        <taxon>Tracheophyta</taxon>
        <taxon>Spermatophyta</taxon>
        <taxon>Magnoliopsida</taxon>
        <taxon>eudicotyledons</taxon>
        <taxon>Gunneridae</taxon>
        <taxon>Pentapetalae</taxon>
        <taxon>rosids</taxon>
        <taxon>malvids</taxon>
        <taxon>Malvales</taxon>
        <taxon>Dipterocarpaceae</taxon>
        <taxon>Rubroshorea</taxon>
    </lineage>
</organism>
<dbReference type="EMBL" id="BPVZ01000029">
    <property type="protein sequence ID" value="GKV08580.1"/>
    <property type="molecule type" value="Genomic_DNA"/>
</dbReference>
<protein>
    <submittedName>
        <fullName evidence="3">Uncharacterized protein</fullName>
    </submittedName>
</protein>
<keyword evidence="4" id="KW-1185">Reference proteome</keyword>
<dbReference type="Proteomes" id="UP001054252">
    <property type="component" value="Unassembled WGS sequence"/>
</dbReference>
<evidence type="ECO:0000256" key="2">
    <source>
        <dbReference type="SAM" id="MobiDB-lite"/>
    </source>
</evidence>
<comment type="caution">
    <text evidence="3">The sequence shown here is derived from an EMBL/GenBank/DDBJ whole genome shotgun (WGS) entry which is preliminary data.</text>
</comment>
<evidence type="ECO:0000313" key="3">
    <source>
        <dbReference type="EMBL" id="GKV08580.1"/>
    </source>
</evidence>
<feature type="coiled-coil region" evidence="1">
    <location>
        <begin position="171"/>
        <end position="254"/>
    </location>
</feature>
<dbReference type="AlphaFoldDB" id="A0AAV5JCI6"/>
<evidence type="ECO:0000256" key="1">
    <source>
        <dbReference type="SAM" id="Coils"/>
    </source>
</evidence>
<name>A0AAV5JCI6_9ROSI</name>
<feature type="region of interest" description="Disordered" evidence="2">
    <location>
        <begin position="81"/>
        <end position="147"/>
    </location>
</feature>
<feature type="compositionally biased region" description="Basic and acidic residues" evidence="2">
    <location>
        <begin position="124"/>
        <end position="147"/>
    </location>
</feature>
<reference evidence="3 4" key="1">
    <citation type="journal article" date="2021" name="Commun. Biol.">
        <title>The genome of Shorea leprosula (Dipterocarpaceae) highlights the ecological relevance of drought in aseasonal tropical rainforests.</title>
        <authorList>
            <person name="Ng K.K.S."/>
            <person name="Kobayashi M.J."/>
            <person name="Fawcett J.A."/>
            <person name="Hatakeyama M."/>
            <person name="Paape T."/>
            <person name="Ng C.H."/>
            <person name="Ang C.C."/>
            <person name="Tnah L.H."/>
            <person name="Lee C.T."/>
            <person name="Nishiyama T."/>
            <person name="Sese J."/>
            <person name="O'Brien M.J."/>
            <person name="Copetti D."/>
            <person name="Mohd Noor M.I."/>
            <person name="Ong R.C."/>
            <person name="Putra M."/>
            <person name="Sireger I.Z."/>
            <person name="Indrioko S."/>
            <person name="Kosugi Y."/>
            <person name="Izuno A."/>
            <person name="Isagi Y."/>
            <person name="Lee S.L."/>
            <person name="Shimizu K.K."/>
        </authorList>
    </citation>
    <scope>NUCLEOTIDE SEQUENCE [LARGE SCALE GENOMIC DNA]</scope>
    <source>
        <strain evidence="3">214</strain>
    </source>
</reference>
<accession>A0AAV5JCI6</accession>
<evidence type="ECO:0000313" key="4">
    <source>
        <dbReference type="Proteomes" id="UP001054252"/>
    </source>
</evidence>
<gene>
    <name evidence="3" type="ORF">SLEP1_g20193</name>
</gene>
<keyword evidence="1" id="KW-0175">Coiled coil</keyword>
<feature type="compositionally biased region" description="Polar residues" evidence="2">
    <location>
        <begin position="113"/>
        <end position="123"/>
    </location>
</feature>
<sequence length="375" mass="42511">MTLSGRGDAEVEFLSSWKAKKANQNKYSLNEDEEEEVGKLVREGGDLVNIMYLTSSDCIETAKLYRPSSLSEAEMDKFLSAAGGVAIPKKPRKKSRTSTTKVNEGGAGRKLVPSTSAGVQEVQSRQDPKRKGGEELDPELRETEVEEAEVRALVDKRQAKEEVLRYTRATVVKHALECEQLQKEKDELEKQNKEMRESLDEVVPAVKQLEEEKDSLSTKLVFEERKRKISKSERNAQEKEIKKMKDVVVELKKNVELLVHNAMEEHIVDFLRSGTFENIVNLYWLPTIILAFIDCRKKVKSQYPEVDVTSVTFGEQEEEMEENVEEEVAEVEDIEEGNQPPHPVEVHTIPSEENPPAQLEVGLPPLSTEEQPPPK</sequence>
<feature type="compositionally biased region" description="Acidic residues" evidence="2">
    <location>
        <begin position="315"/>
        <end position="336"/>
    </location>
</feature>
<feature type="region of interest" description="Disordered" evidence="2">
    <location>
        <begin position="312"/>
        <end position="375"/>
    </location>
</feature>
<proteinExistence type="predicted"/>